<dbReference type="InterPro" id="IPR001841">
    <property type="entry name" value="Znf_RING"/>
</dbReference>
<name>V7CG60_PHAVU</name>
<dbReference type="OrthoDB" id="1411524at2759"/>
<dbReference type="InterPro" id="IPR013083">
    <property type="entry name" value="Znf_RING/FYVE/PHD"/>
</dbReference>
<dbReference type="AlphaFoldDB" id="V7CG60"/>
<feature type="domain" description="RING-type" evidence="9">
    <location>
        <begin position="73"/>
        <end position="115"/>
    </location>
</feature>
<dbReference type="Proteomes" id="UP000000226">
    <property type="component" value="Chromosome 3"/>
</dbReference>
<keyword evidence="7" id="KW-0862">Zinc</keyword>
<evidence type="ECO:0000256" key="2">
    <source>
        <dbReference type="ARBA" id="ARBA00012483"/>
    </source>
</evidence>
<dbReference type="eggNOG" id="KOG0800">
    <property type="taxonomic scope" value="Eukaryota"/>
</dbReference>
<dbReference type="PANTHER" id="PTHR22937">
    <property type="entry name" value="E3 UBIQUITIN-PROTEIN LIGASE RNF165"/>
    <property type="match status" value="1"/>
</dbReference>
<evidence type="ECO:0000313" key="10">
    <source>
        <dbReference type="EMBL" id="ESW27906.1"/>
    </source>
</evidence>
<evidence type="ECO:0000256" key="3">
    <source>
        <dbReference type="ARBA" id="ARBA00022679"/>
    </source>
</evidence>
<comment type="catalytic activity">
    <reaction evidence="1">
        <text>S-ubiquitinyl-[E2 ubiquitin-conjugating enzyme]-L-cysteine + [acceptor protein]-L-lysine = [E2 ubiquitin-conjugating enzyme]-L-cysteine + N(6)-ubiquitinyl-[acceptor protein]-L-lysine.</text>
        <dbReference type="EC" id="2.3.2.27"/>
    </reaction>
</comment>
<dbReference type="SMART" id="SM00184">
    <property type="entry name" value="RING"/>
    <property type="match status" value="1"/>
</dbReference>
<evidence type="ECO:0000256" key="6">
    <source>
        <dbReference type="ARBA" id="ARBA00022786"/>
    </source>
</evidence>
<dbReference type="EC" id="2.3.2.27" evidence="2"/>
<protein>
    <recommendedName>
        <fullName evidence="2">RING-type E3 ubiquitin transferase</fullName>
        <ecNumber evidence="2">2.3.2.27</ecNumber>
    </recommendedName>
</protein>
<organism evidence="10 11">
    <name type="scientific">Phaseolus vulgaris</name>
    <name type="common">Kidney bean</name>
    <name type="synonym">French bean</name>
    <dbReference type="NCBI Taxonomy" id="3885"/>
    <lineage>
        <taxon>Eukaryota</taxon>
        <taxon>Viridiplantae</taxon>
        <taxon>Streptophyta</taxon>
        <taxon>Embryophyta</taxon>
        <taxon>Tracheophyta</taxon>
        <taxon>Spermatophyta</taxon>
        <taxon>Magnoliopsida</taxon>
        <taxon>eudicotyledons</taxon>
        <taxon>Gunneridae</taxon>
        <taxon>Pentapetalae</taxon>
        <taxon>rosids</taxon>
        <taxon>fabids</taxon>
        <taxon>Fabales</taxon>
        <taxon>Fabaceae</taxon>
        <taxon>Papilionoideae</taxon>
        <taxon>50 kb inversion clade</taxon>
        <taxon>NPAAA clade</taxon>
        <taxon>indigoferoid/millettioid clade</taxon>
        <taxon>Phaseoleae</taxon>
        <taxon>Phaseolus</taxon>
    </lineage>
</organism>
<dbReference type="Gene3D" id="3.30.40.10">
    <property type="entry name" value="Zinc/RING finger domain, C3HC4 (zinc finger)"/>
    <property type="match status" value="1"/>
</dbReference>
<sequence>MRRRLPPEVRSMLLPSKVHSILESLRNGGGLIFEIENAEPSTGLSLDTIMQHMERETFLEAVGDGPVEYEQRCIICLEEFDNESDLGKLEQCDHKFHFDCIKQWLMQKNLCPVCRRVALEIQPNIPNEYGYFFA</sequence>
<evidence type="ECO:0000256" key="1">
    <source>
        <dbReference type="ARBA" id="ARBA00000900"/>
    </source>
</evidence>
<evidence type="ECO:0000256" key="7">
    <source>
        <dbReference type="ARBA" id="ARBA00022833"/>
    </source>
</evidence>
<dbReference type="GO" id="GO:0008270">
    <property type="term" value="F:zinc ion binding"/>
    <property type="evidence" value="ECO:0007669"/>
    <property type="project" value="UniProtKB-KW"/>
</dbReference>
<evidence type="ECO:0000313" key="11">
    <source>
        <dbReference type="Proteomes" id="UP000000226"/>
    </source>
</evidence>
<dbReference type="PROSITE" id="PS50089">
    <property type="entry name" value="ZF_RING_2"/>
    <property type="match status" value="1"/>
</dbReference>
<dbReference type="OMA" id="QHMERET"/>
<dbReference type="PANTHER" id="PTHR22937:SF163">
    <property type="entry name" value="RING-TYPE E3 UBIQUITIN TRANSFERASE"/>
    <property type="match status" value="1"/>
</dbReference>
<keyword evidence="3" id="KW-0808">Transferase</keyword>
<dbReference type="Gramene" id="ESW27906">
    <property type="protein sequence ID" value="ESW27906"/>
    <property type="gene ID" value="PHAVU_003G242600g"/>
</dbReference>
<gene>
    <name evidence="10" type="ORF">PHAVU_003G242600g</name>
</gene>
<dbReference type="InterPro" id="IPR045191">
    <property type="entry name" value="MBR1/2-like"/>
</dbReference>
<evidence type="ECO:0000256" key="5">
    <source>
        <dbReference type="ARBA" id="ARBA00022771"/>
    </source>
</evidence>
<proteinExistence type="predicted"/>
<dbReference type="EMBL" id="CM002290">
    <property type="protein sequence ID" value="ESW27906.1"/>
    <property type="molecule type" value="Genomic_DNA"/>
</dbReference>
<evidence type="ECO:0000256" key="8">
    <source>
        <dbReference type="PROSITE-ProRule" id="PRU00175"/>
    </source>
</evidence>
<accession>V7CG60</accession>
<dbReference type="SMR" id="V7CG60"/>
<keyword evidence="6" id="KW-0833">Ubl conjugation pathway</keyword>
<reference evidence="11" key="1">
    <citation type="journal article" date="2014" name="Nat. Genet.">
        <title>A reference genome for common bean and genome-wide analysis of dual domestications.</title>
        <authorList>
            <person name="Schmutz J."/>
            <person name="McClean P.E."/>
            <person name="Mamidi S."/>
            <person name="Wu G.A."/>
            <person name="Cannon S.B."/>
            <person name="Grimwood J."/>
            <person name="Jenkins J."/>
            <person name="Shu S."/>
            <person name="Song Q."/>
            <person name="Chavarro C."/>
            <person name="Torres-Torres M."/>
            <person name="Geffroy V."/>
            <person name="Moghaddam S.M."/>
            <person name="Gao D."/>
            <person name="Abernathy B."/>
            <person name="Barry K."/>
            <person name="Blair M."/>
            <person name="Brick M.A."/>
            <person name="Chovatia M."/>
            <person name="Gepts P."/>
            <person name="Goodstein D.M."/>
            <person name="Gonzales M."/>
            <person name="Hellsten U."/>
            <person name="Hyten D.L."/>
            <person name="Jia G."/>
            <person name="Kelly J.D."/>
            <person name="Kudrna D."/>
            <person name="Lee R."/>
            <person name="Richard M.M."/>
            <person name="Miklas P.N."/>
            <person name="Osorno J.M."/>
            <person name="Rodrigues J."/>
            <person name="Thareau V."/>
            <person name="Urrea C.A."/>
            <person name="Wang M."/>
            <person name="Yu Y."/>
            <person name="Zhang M."/>
            <person name="Wing R.A."/>
            <person name="Cregan P.B."/>
            <person name="Rokhsar D.S."/>
            <person name="Jackson S.A."/>
        </authorList>
    </citation>
    <scope>NUCLEOTIDE SEQUENCE [LARGE SCALE GENOMIC DNA]</scope>
    <source>
        <strain evidence="11">cv. G19833</strain>
    </source>
</reference>
<keyword evidence="5 8" id="KW-0863">Zinc-finger</keyword>
<evidence type="ECO:0000259" key="9">
    <source>
        <dbReference type="PROSITE" id="PS50089"/>
    </source>
</evidence>
<keyword evidence="11" id="KW-1185">Reference proteome</keyword>
<keyword evidence="4" id="KW-0479">Metal-binding</keyword>
<dbReference type="Pfam" id="PF13639">
    <property type="entry name" value="zf-RING_2"/>
    <property type="match status" value="1"/>
</dbReference>
<dbReference type="SUPFAM" id="SSF57850">
    <property type="entry name" value="RING/U-box"/>
    <property type="match status" value="1"/>
</dbReference>
<dbReference type="GO" id="GO:0061630">
    <property type="term" value="F:ubiquitin protein ligase activity"/>
    <property type="evidence" value="ECO:0007669"/>
    <property type="project" value="UniProtKB-EC"/>
</dbReference>
<evidence type="ECO:0000256" key="4">
    <source>
        <dbReference type="ARBA" id="ARBA00022723"/>
    </source>
</evidence>